<dbReference type="EMBL" id="JPOX01000009">
    <property type="protein sequence ID" value="KFX49740.1"/>
    <property type="molecule type" value="Genomic_DNA"/>
</dbReference>
<accession>A0A093VC25</accession>
<dbReference type="Pfam" id="PF12697">
    <property type="entry name" value="Abhydrolase_6"/>
    <property type="match status" value="1"/>
</dbReference>
<evidence type="ECO:0000313" key="2">
    <source>
        <dbReference type="EMBL" id="KFX49740.1"/>
    </source>
</evidence>
<evidence type="ECO:0000259" key="1">
    <source>
        <dbReference type="Pfam" id="PF12697"/>
    </source>
</evidence>
<dbReference type="InterPro" id="IPR000073">
    <property type="entry name" value="AB_hydrolase_1"/>
</dbReference>
<comment type="caution">
    <text evidence="2">The sequence shown here is derived from an EMBL/GenBank/DDBJ whole genome shotgun (WGS) entry which is preliminary data.</text>
</comment>
<dbReference type="Gene3D" id="3.40.50.1820">
    <property type="entry name" value="alpha/beta hydrolase"/>
    <property type="match status" value="1"/>
</dbReference>
<name>A0A093VC25_TALMA</name>
<sequence length="426" mass="48233">MATSPFIITEHIVDGQHIREYPHATRRGDDALKLVAKRYTPKSNPNPQLGDVTIIGAHGSGFPKEMYEPIWEGVLSRLNAQGVRVRSIWIADNATQSASGVLNEEYLGNDPSWFDHARDLLYLINYFKADMPRPIVGVGHSLGAGQLALLSLLHPRLLTSLVLMEPVIEPDTFSAKGPTFVKLSLNRKDMWPSQLEAAKDFKKAYRKWDPRAIERYIKYGLRDVLPETDSTKTGAVTLTTSRHQEVVQYMRPNFHNKKPLDADNDPESLQFHDTVFYPDTMGPSNSIYPFYRCEPVLLFKLLKHIRPSVLYLYGESSPISTPDNRARKLERTGKGIGGSGGYKNGRVKEVTFPGAGHALPFEAVDGVSDATSAWLQQEIMRWKEEEERIEKGWVDLQRETRTSTSDEWRVHLKMYSEKPKNPGSKL</sequence>
<dbReference type="AlphaFoldDB" id="A0A093VC25"/>
<dbReference type="eggNOG" id="ENOG502S3SW">
    <property type="taxonomic scope" value="Eukaryota"/>
</dbReference>
<dbReference type="SUPFAM" id="SSF53474">
    <property type="entry name" value="alpha/beta-Hydrolases"/>
    <property type="match status" value="1"/>
</dbReference>
<dbReference type="InterPro" id="IPR029058">
    <property type="entry name" value="AB_hydrolase_fold"/>
</dbReference>
<gene>
    <name evidence="2" type="ORF">GQ26_0093060</name>
</gene>
<organism evidence="2">
    <name type="scientific">Talaromyces marneffei PM1</name>
    <dbReference type="NCBI Taxonomy" id="1077442"/>
    <lineage>
        <taxon>Eukaryota</taxon>
        <taxon>Fungi</taxon>
        <taxon>Dikarya</taxon>
        <taxon>Ascomycota</taxon>
        <taxon>Pezizomycotina</taxon>
        <taxon>Eurotiomycetes</taxon>
        <taxon>Eurotiomycetidae</taxon>
        <taxon>Eurotiales</taxon>
        <taxon>Trichocomaceae</taxon>
        <taxon>Talaromyces</taxon>
        <taxon>Talaromyces sect. Talaromyces</taxon>
    </lineage>
</organism>
<reference evidence="2" key="1">
    <citation type="journal article" date="2014" name="PLoS Genet.">
        <title>Signature Gene Expression Reveals Novel Clues to the Molecular Mechanisms of Dimorphic Transition in Penicillium marneffei.</title>
        <authorList>
            <person name="Yang E."/>
            <person name="Wang G."/>
            <person name="Cai J."/>
            <person name="Woo P.C."/>
            <person name="Lau S.K."/>
            <person name="Yuen K.-Y."/>
            <person name="Chow W.-N."/>
            <person name="Lin X."/>
        </authorList>
    </citation>
    <scope>NUCLEOTIDE SEQUENCE [LARGE SCALE GENOMIC DNA]</scope>
    <source>
        <strain evidence="2">PM1</strain>
    </source>
</reference>
<proteinExistence type="predicted"/>
<feature type="domain" description="AB hydrolase-1" evidence="1">
    <location>
        <begin position="57"/>
        <end position="369"/>
    </location>
</feature>
<protein>
    <submittedName>
        <fullName evidence="2">Peroxisomal membrane protein LPX1</fullName>
    </submittedName>
</protein>